<feature type="binding site" evidence="5">
    <location>
        <position position="218"/>
    </location>
    <ligand>
        <name>NAD(+)</name>
        <dbReference type="ChEBI" id="CHEBI:57540"/>
    </ligand>
</feature>
<name>A0A955I062_9BACT</name>
<evidence type="ECO:0000256" key="7">
    <source>
        <dbReference type="RuleBase" id="RU004417"/>
    </source>
</evidence>
<feature type="active site" description="Proton donor" evidence="4">
    <location>
        <position position="103"/>
    </location>
</feature>
<comment type="caution">
    <text evidence="9">The sequence shown here is derived from an EMBL/GenBank/DDBJ whole genome shotgun (WGS) entry which is preliminary data.</text>
</comment>
<proteinExistence type="inferred from homology"/>
<feature type="domain" description="Glutamate/phenylalanine/leucine/valine/L-tryptophan dehydrogenase C-terminal" evidence="8">
    <location>
        <begin position="180"/>
        <end position="414"/>
    </location>
</feature>
<dbReference type="AlphaFoldDB" id="A0A955I062"/>
<dbReference type="InterPro" id="IPR006097">
    <property type="entry name" value="Glu/Leu/Phe/Val/Trp_DH_dimer"/>
</dbReference>
<reference evidence="9" key="2">
    <citation type="journal article" date="2021" name="Microbiome">
        <title>Successional dynamics and alternative stable states in a saline activated sludge microbial community over 9 years.</title>
        <authorList>
            <person name="Wang Y."/>
            <person name="Ye J."/>
            <person name="Ju F."/>
            <person name="Liu L."/>
            <person name="Boyd J.A."/>
            <person name="Deng Y."/>
            <person name="Parks D.H."/>
            <person name="Jiang X."/>
            <person name="Yin X."/>
            <person name="Woodcroft B.J."/>
            <person name="Tyson G.W."/>
            <person name="Hugenholtz P."/>
            <person name="Polz M.F."/>
            <person name="Zhang T."/>
        </authorList>
    </citation>
    <scope>NUCLEOTIDE SEQUENCE</scope>
    <source>
        <strain evidence="9">HKST-UBA17</strain>
    </source>
</reference>
<dbReference type="Gene3D" id="3.40.50.720">
    <property type="entry name" value="NAD(P)-binding Rossmann-like Domain"/>
    <property type="match status" value="1"/>
</dbReference>
<dbReference type="Gene3D" id="3.40.50.10860">
    <property type="entry name" value="Leucine Dehydrogenase, chain A, domain 1"/>
    <property type="match status" value="1"/>
</dbReference>
<dbReference type="Proteomes" id="UP000741282">
    <property type="component" value="Unassembled WGS sequence"/>
</dbReference>
<evidence type="ECO:0000256" key="1">
    <source>
        <dbReference type="ARBA" id="ARBA00006382"/>
    </source>
</evidence>
<dbReference type="InterPro" id="IPR006095">
    <property type="entry name" value="Glu/Leu/Phe/Val/Trp_DH"/>
</dbReference>
<feature type="site" description="Important for catalysis" evidence="6">
    <location>
        <position position="143"/>
    </location>
</feature>
<gene>
    <name evidence="9" type="ORF">KC685_00080</name>
</gene>
<comment type="similarity">
    <text evidence="1 3 7">Belongs to the Glu/Leu/Phe/Val dehydrogenases family.</text>
</comment>
<sequence length="420" mass="46610">MNSPYENAVEQLELVRELLNIPDEIYKRLKTPDRVIEKRIKVLMDDGRTEEFEAFRSQHNNSRGPYKGGIRFHKDVSREEVMALSMWMTWKCAMLDLPLGGGKGGVKVEVVNLSVAELERLSRAYAAEFKEYFGSEIDIPAPDVNTDGRVMAWMLDEIEKIKGIKDPGMFTGKPLELGGSLGRIEATGFGGFIVLDSYLKGIGDFHEGMSVAVQGFGNVGYWFAQKAYEAGYKIVALSDSKGAIYSSSGFDPAQVLAYKNEKGSMKGYFEDGVKVVEMSNEDLLGLDVDILAPAALENSITIQNYNNIKVSYILELANGPTTPDAEERLLEKGVKIVPDVIANAGGVTVSYFEWVQNRTDEIWSLDRVNEMLVKQMKNAVQQLIDVVRDMGLDLRKATYLLAVKKVVEAIENGGGIAKEF</sequence>
<evidence type="ECO:0000256" key="3">
    <source>
        <dbReference type="PIRNR" id="PIRNR000185"/>
    </source>
</evidence>
<accession>A0A955I062</accession>
<dbReference type="GO" id="GO:0000166">
    <property type="term" value="F:nucleotide binding"/>
    <property type="evidence" value="ECO:0007669"/>
    <property type="project" value="UniProtKB-KW"/>
</dbReference>
<dbReference type="GO" id="GO:0004352">
    <property type="term" value="F:glutamate dehydrogenase (NAD+) activity"/>
    <property type="evidence" value="ECO:0007669"/>
    <property type="project" value="TreeGrafter"/>
</dbReference>
<feature type="binding site" evidence="5">
    <location>
        <position position="67"/>
    </location>
    <ligand>
        <name>substrate</name>
    </ligand>
</feature>
<dbReference type="PRINTS" id="PR00082">
    <property type="entry name" value="GLFDHDRGNASE"/>
</dbReference>
<feature type="binding site" evidence="5">
    <location>
        <position position="187"/>
    </location>
    <ligand>
        <name>NAD(+)</name>
        <dbReference type="ChEBI" id="CHEBI:57540"/>
    </ligand>
</feature>
<evidence type="ECO:0000313" key="10">
    <source>
        <dbReference type="Proteomes" id="UP000741282"/>
    </source>
</evidence>
<dbReference type="SMART" id="SM00839">
    <property type="entry name" value="ELFV_dehydrog"/>
    <property type="match status" value="1"/>
</dbReference>
<organism evidence="9 10">
    <name type="scientific">Candidatus Dojkabacteria bacterium</name>
    <dbReference type="NCBI Taxonomy" id="2099670"/>
    <lineage>
        <taxon>Bacteria</taxon>
        <taxon>Candidatus Dojkabacteria</taxon>
    </lineage>
</organism>
<evidence type="ECO:0000313" key="9">
    <source>
        <dbReference type="EMBL" id="MCA9376305.1"/>
    </source>
</evidence>
<evidence type="ECO:0000259" key="8">
    <source>
        <dbReference type="SMART" id="SM00839"/>
    </source>
</evidence>
<dbReference type="PANTHER" id="PTHR11606">
    <property type="entry name" value="GLUTAMATE DEHYDROGENASE"/>
    <property type="match status" value="1"/>
</dbReference>
<feature type="binding site" evidence="5">
    <location>
        <position position="350"/>
    </location>
    <ligand>
        <name>substrate</name>
    </ligand>
</feature>
<dbReference type="SUPFAM" id="SSF51735">
    <property type="entry name" value="NAD(P)-binding Rossmann-fold domains"/>
    <property type="match status" value="1"/>
</dbReference>
<dbReference type="Pfam" id="PF00208">
    <property type="entry name" value="ELFV_dehydrog"/>
    <property type="match status" value="1"/>
</dbReference>
<dbReference type="EMBL" id="JAGQLN010000001">
    <property type="protein sequence ID" value="MCA9376305.1"/>
    <property type="molecule type" value="Genomic_DNA"/>
</dbReference>
<reference evidence="9" key="1">
    <citation type="submission" date="2020-04" db="EMBL/GenBank/DDBJ databases">
        <authorList>
            <person name="Zhang T."/>
        </authorList>
    </citation>
    <scope>NUCLEOTIDE SEQUENCE</scope>
    <source>
        <strain evidence="9">HKST-UBA17</strain>
    </source>
</reference>
<dbReference type="PANTHER" id="PTHR11606:SF13">
    <property type="entry name" value="GLUTAMATE DEHYDROGENASE 1, MITOCHONDRIAL"/>
    <property type="match status" value="1"/>
</dbReference>
<feature type="binding site" evidence="5">
    <location>
        <position position="91"/>
    </location>
    <ligand>
        <name>substrate</name>
    </ligand>
</feature>
<keyword evidence="5" id="KW-0547">Nucleotide-binding</keyword>
<dbReference type="GO" id="GO:0006538">
    <property type="term" value="P:L-glutamate catabolic process"/>
    <property type="evidence" value="ECO:0007669"/>
    <property type="project" value="TreeGrafter"/>
</dbReference>
<evidence type="ECO:0000256" key="4">
    <source>
        <dbReference type="PIRSR" id="PIRSR000185-1"/>
    </source>
</evidence>
<dbReference type="InterPro" id="IPR033922">
    <property type="entry name" value="NAD_bind_Glu_DH"/>
</dbReference>
<dbReference type="InterPro" id="IPR046346">
    <property type="entry name" value="Aminoacid_DH-like_N_sf"/>
</dbReference>
<dbReference type="Pfam" id="PF02812">
    <property type="entry name" value="ELFV_dehydrog_N"/>
    <property type="match status" value="1"/>
</dbReference>
<dbReference type="InterPro" id="IPR006096">
    <property type="entry name" value="Glu/Leu/Phe/Val/Trp_DH_C"/>
</dbReference>
<keyword evidence="5" id="KW-0520">NAD</keyword>
<evidence type="ECO:0000256" key="2">
    <source>
        <dbReference type="ARBA" id="ARBA00023002"/>
    </source>
</evidence>
<evidence type="ECO:0000256" key="5">
    <source>
        <dbReference type="PIRSR" id="PIRSR000185-2"/>
    </source>
</evidence>
<dbReference type="PIRSF" id="PIRSF000185">
    <property type="entry name" value="Glu_DH"/>
    <property type="match status" value="1"/>
</dbReference>
<dbReference type="CDD" id="cd01076">
    <property type="entry name" value="NAD_bind_1_Glu_DH"/>
    <property type="match status" value="1"/>
</dbReference>
<protein>
    <recommendedName>
        <fullName evidence="3">Glutamate dehydrogenase</fullName>
    </recommendedName>
</protein>
<dbReference type="SUPFAM" id="SSF53223">
    <property type="entry name" value="Aminoacid dehydrogenase-like, N-terminal domain"/>
    <property type="match status" value="1"/>
</dbReference>
<dbReference type="InterPro" id="IPR036291">
    <property type="entry name" value="NAD(P)-bd_dom_sf"/>
</dbReference>
<evidence type="ECO:0000256" key="6">
    <source>
        <dbReference type="PIRSR" id="PIRSR000185-3"/>
    </source>
</evidence>
<keyword evidence="2 3" id="KW-0560">Oxidoreductase</keyword>
<dbReference type="InterPro" id="IPR014362">
    <property type="entry name" value="Glu_DH"/>
</dbReference>